<proteinExistence type="predicted"/>
<evidence type="ECO:0000259" key="12">
    <source>
        <dbReference type="Pfam" id="PF22904"/>
    </source>
</evidence>
<evidence type="ECO:0000313" key="14">
    <source>
        <dbReference type="Proteomes" id="UP000192247"/>
    </source>
</evidence>
<evidence type="ECO:0000256" key="8">
    <source>
        <dbReference type="SAM" id="Phobius"/>
    </source>
</evidence>
<dbReference type="SUPFAM" id="SSF49464">
    <property type="entry name" value="Carboxypeptidase regulatory domain-like"/>
    <property type="match status" value="1"/>
</dbReference>
<dbReference type="InterPro" id="IPR013784">
    <property type="entry name" value="Carb-bd-like_fold"/>
</dbReference>
<dbReference type="GO" id="GO:0030246">
    <property type="term" value="F:carbohydrate binding"/>
    <property type="evidence" value="ECO:0007669"/>
    <property type="project" value="InterPro"/>
</dbReference>
<dbReference type="EMBL" id="MNPL01001742">
    <property type="protein sequence ID" value="OQR78853.1"/>
    <property type="molecule type" value="Genomic_DNA"/>
</dbReference>
<dbReference type="PANTHER" id="PTHR23303:SF14">
    <property type="entry name" value="BOS COMPLEX SUBUNIT NOMO1-RELATED"/>
    <property type="match status" value="1"/>
</dbReference>
<evidence type="ECO:0000256" key="1">
    <source>
        <dbReference type="ARBA" id="ARBA00004115"/>
    </source>
</evidence>
<dbReference type="FunCoup" id="A0A1V9XZI8">
    <property type="interactions" value="1649"/>
</dbReference>
<feature type="domain" description="NOMO-like ninth beta-sandwich" evidence="11">
    <location>
        <begin position="738"/>
        <end position="802"/>
    </location>
</feature>
<dbReference type="Gene3D" id="2.60.40.10">
    <property type="entry name" value="Immunoglobulins"/>
    <property type="match status" value="1"/>
</dbReference>
<evidence type="ECO:0000313" key="13">
    <source>
        <dbReference type="EMBL" id="OQR78853.1"/>
    </source>
</evidence>
<evidence type="ECO:0000256" key="6">
    <source>
        <dbReference type="ARBA" id="ARBA00023136"/>
    </source>
</evidence>
<dbReference type="InterPro" id="IPR055074">
    <property type="entry name" value="NOMO1-3_2nd"/>
</dbReference>
<evidence type="ECO:0000256" key="3">
    <source>
        <dbReference type="ARBA" id="ARBA00022729"/>
    </source>
</evidence>
<feature type="transmembrane region" description="Helical" evidence="8">
    <location>
        <begin position="1126"/>
        <end position="1144"/>
    </location>
</feature>
<dbReference type="InterPro" id="IPR051417">
    <property type="entry name" value="SDr/BOS_complex"/>
</dbReference>
<feature type="domain" description="NOMO second beta-sandwich" evidence="12">
    <location>
        <begin position="123"/>
        <end position="198"/>
    </location>
</feature>
<dbReference type="OrthoDB" id="10263633at2759"/>
<dbReference type="STRING" id="418985.A0A1V9XZI8"/>
<dbReference type="Pfam" id="PF22898">
    <property type="entry name" value="NOMO1-like_1st"/>
    <property type="match status" value="1"/>
</dbReference>
<evidence type="ECO:0000259" key="10">
    <source>
        <dbReference type="Pfam" id="PF22898"/>
    </source>
</evidence>
<keyword evidence="6 8" id="KW-0472">Membrane</keyword>
<dbReference type="SUPFAM" id="SSF49452">
    <property type="entry name" value="Starch-binding domain-like"/>
    <property type="match status" value="3"/>
</dbReference>
<dbReference type="Proteomes" id="UP000192247">
    <property type="component" value="Unassembled WGS sequence"/>
</dbReference>
<name>A0A1V9XZI8_9ACAR</name>
<keyword evidence="14" id="KW-1185">Reference proteome</keyword>
<dbReference type="InParanoid" id="A0A1V9XZI8"/>
<keyword evidence="2 8" id="KW-0812">Transmembrane</keyword>
<evidence type="ECO:0000259" key="11">
    <source>
        <dbReference type="Pfam" id="PF22902"/>
    </source>
</evidence>
<feature type="region of interest" description="Disordered" evidence="7">
    <location>
        <begin position="1060"/>
        <end position="1081"/>
    </location>
</feature>
<reference evidence="13 14" key="1">
    <citation type="journal article" date="2017" name="Gigascience">
        <title>Draft genome of the honey bee ectoparasitic mite, Tropilaelaps mercedesae, is shaped by the parasitic life history.</title>
        <authorList>
            <person name="Dong X."/>
            <person name="Armstrong S.D."/>
            <person name="Xia D."/>
            <person name="Makepeace B.L."/>
            <person name="Darby A.C."/>
            <person name="Kadowaki T."/>
        </authorList>
    </citation>
    <scope>NUCLEOTIDE SEQUENCE [LARGE SCALE GENOMIC DNA]</scope>
    <source>
        <strain evidence="13">Wuxi-XJTLU</strain>
    </source>
</reference>
<keyword evidence="4" id="KW-0256">Endoplasmic reticulum</keyword>
<feature type="domain" description="NOMO-like N-terminal beta-sandwich" evidence="10">
    <location>
        <begin position="37"/>
        <end position="121"/>
    </location>
</feature>
<dbReference type="GO" id="GO:0005789">
    <property type="term" value="C:endoplasmic reticulum membrane"/>
    <property type="evidence" value="ECO:0007669"/>
    <property type="project" value="UniProtKB-SubCell"/>
</dbReference>
<evidence type="ECO:0000256" key="4">
    <source>
        <dbReference type="ARBA" id="ARBA00022824"/>
    </source>
</evidence>
<feature type="chain" id="PRO_5012348044" evidence="9">
    <location>
        <begin position="28"/>
        <end position="1169"/>
    </location>
</feature>
<dbReference type="Gene3D" id="2.60.40.1120">
    <property type="entry name" value="Carboxypeptidase-like, regulatory domain"/>
    <property type="match status" value="2"/>
</dbReference>
<protein>
    <submittedName>
        <fullName evidence="13">Nodal modulator 1-like</fullName>
    </submittedName>
</protein>
<dbReference type="Pfam" id="PF22902">
    <property type="entry name" value="NOMO1-like_9th"/>
    <property type="match status" value="1"/>
</dbReference>
<dbReference type="InterPro" id="IPR055073">
    <property type="entry name" value="NOMO1-like_9th"/>
</dbReference>
<sequence length="1169" mass="126729">MVYTATMPVCTWLVMLGLLAAVVDSTADPDDITTCGGYIRSSVPIPYQNIKIKLLTRSNNLKAEAEGAPNNGYFLLPAYDRGNFQLRVEGPSGWTFEPPAVDLLLDGTKSDPCSKGKDINFTFKGFSVIGKVVSAGSSDGPEGVPVTLVENGFRRTLLTQKGGSYVFPAVMPGLYKLEFRAQITDVNVTNDNFVVDKSTTFIIEGYTVQGSLTWTDSRPTSAWAVLAVNGAPDDASAAAICCGRSPAPSRQLPKVAGFSMSPGLRVACVAQIDLDNGGKFEFPCVKSARISSDYAIFPVAMTKSGKAMEATPYHSTVELIHDDLQLEPFKITGFPVDGQVDDVGEGTEIQVVETGFETVTDAKGRFRLPGLRSGQYTLLLKKRGFQFDPKKVTVSVDHTTLPAIRPDRFEVCGEALVAGMVEIHITKEGSTLPGDITKIFSDVSSGRFCVLLTRGSYVLRPVGHVRLSPAEVLLKVPEATGKRFLFSQFQAVVSGRITCVGGICAGVRVELRAGAGAPSQKHTADSSGAFRFERVDPGTYEVCVSHPSLCFEKECQGITIVDKNLDDVRFSQKGFVLRLDSTHNAELEIAAKVLQVKAGLSTHCVVEQKPTPLTLLGCHRFAHSNNLMFRPRNEETIKLVAESHRLKVNVYTKIIVDDLRLTVKSGEETRIVELKKHIAATSDSNSSPPYLYATELYQPANKEVVLELNSASLVFRPSQTVLQMPNDCHSIDLHGKTGIFIQGSIKPAIAGVEIVVTVDGAMPSDAVRVLTDANGNYRAGPLESARYTIEANKEGYVFERMGATNNLNGIKFSRVDIIVLQKDTKAPLAGALVSVTGGPNYRNNSRTGLQGELSLIKLAPGSYYIRVMMKEYKFEPVSELIEVTENSEKRVEIFGKKVAYSVMGRVSSITGEAESDVELEAMSEACDRHEEDATSDENGHFRIRGLRENCVYQLQLKRGDPDTPTSSRRFERTLPAVREVHVGREDQTIDVLVVRPQRGTQLSVTVDVPPALLPSLRVAIMTGGRQLYNLQAASFVVVPGELPRDGQEYSIELQHVSGETVAGNESRSDGSGSSIGASTATPNTSVTIRADRAYRHVELRCSASLANIAGEAGGSGPDATAPPTPFVAVFSVFVALAIIFRNDIADFVHRRQQDAPNAGGDRRGKNKTR</sequence>
<feature type="domain" description="NOMO second beta-sandwich" evidence="12">
    <location>
        <begin position="494"/>
        <end position="565"/>
    </location>
</feature>
<accession>A0A1V9XZI8</accession>
<dbReference type="InterPro" id="IPR008969">
    <property type="entry name" value="CarboxyPept-like_regulatory"/>
</dbReference>
<evidence type="ECO:0000256" key="9">
    <source>
        <dbReference type="SAM" id="SignalP"/>
    </source>
</evidence>
<comment type="subcellular location">
    <subcellularLocation>
        <location evidence="1">Endoplasmic reticulum membrane</location>
        <topology evidence="1">Single-pass type I membrane protein</topology>
    </subcellularLocation>
</comment>
<organism evidence="13 14">
    <name type="scientific">Tropilaelaps mercedesae</name>
    <dbReference type="NCBI Taxonomy" id="418985"/>
    <lineage>
        <taxon>Eukaryota</taxon>
        <taxon>Metazoa</taxon>
        <taxon>Ecdysozoa</taxon>
        <taxon>Arthropoda</taxon>
        <taxon>Chelicerata</taxon>
        <taxon>Arachnida</taxon>
        <taxon>Acari</taxon>
        <taxon>Parasitiformes</taxon>
        <taxon>Mesostigmata</taxon>
        <taxon>Gamasina</taxon>
        <taxon>Dermanyssoidea</taxon>
        <taxon>Laelapidae</taxon>
        <taxon>Tropilaelaps</taxon>
    </lineage>
</organism>
<feature type="signal peptide" evidence="9">
    <location>
        <begin position="1"/>
        <end position="27"/>
    </location>
</feature>
<evidence type="ECO:0000256" key="7">
    <source>
        <dbReference type="SAM" id="MobiDB-lite"/>
    </source>
</evidence>
<dbReference type="PANTHER" id="PTHR23303">
    <property type="entry name" value="CARBOXYPEPTIDASE REGULATORY REGION-CONTAINING"/>
    <property type="match status" value="1"/>
</dbReference>
<dbReference type="InterPro" id="IPR013783">
    <property type="entry name" value="Ig-like_fold"/>
</dbReference>
<comment type="caution">
    <text evidence="13">The sequence shown here is derived from an EMBL/GenBank/DDBJ whole genome shotgun (WGS) entry which is preliminary data.</text>
</comment>
<gene>
    <name evidence="13" type="ORF">BIW11_06134</name>
</gene>
<keyword evidence="3 9" id="KW-0732">Signal</keyword>
<keyword evidence="5 8" id="KW-1133">Transmembrane helix</keyword>
<evidence type="ECO:0000256" key="2">
    <source>
        <dbReference type="ARBA" id="ARBA00022692"/>
    </source>
</evidence>
<dbReference type="InterPro" id="IPR055075">
    <property type="entry name" value="NOMO-like_N"/>
</dbReference>
<dbReference type="Pfam" id="PF22904">
    <property type="entry name" value="NOMO1-like_2nd"/>
    <property type="match status" value="2"/>
</dbReference>
<feature type="compositionally biased region" description="Low complexity" evidence="7">
    <location>
        <begin position="1063"/>
        <end position="1078"/>
    </location>
</feature>
<evidence type="ECO:0000256" key="5">
    <source>
        <dbReference type="ARBA" id="ARBA00022989"/>
    </source>
</evidence>
<dbReference type="AlphaFoldDB" id="A0A1V9XZI8"/>